<sequence length="959" mass="103668">MSISRSTSISVTSPEMLAEAGPSSVARRLAAAVIVFVAAWVIVWAPHAREPLPAFPAALAAYQMALVGFDLTTAVMLWSQYGISRLPALLPLAAAYLFSAVMAVAHALSFPGLVFASGLFGDTGQTTAWLYFAWHAGFPLFLIAYARMRSRRPTNPQHRSAEFLASVLSALGLAAVFVGVCGWSSEVLPTLMVGASDAPTKVLVAVVTSLVAVLAGVMVWRGRSSSVLDLWIVVALFSWIGDSLLAAVLNHARYDLGWYMGRLCGLLANAVVFGALLRENFNLSARLARASIELEKSNADLAQASRMKSQFLANMSHEIRTPMNAIIGFSNLLAKTPLNDRQRDFVHKVGLSSRHLLGVINDILDFSKVEAGVLVFEHETFALETMLTGIVDLIIERADAKGLEVIVDCAPDVPKHLVGDSLRLGQILLNYLNNAVKFTPRGEIVVTVRVAQQSPGEVLLRFEVRDTGIGLSEEQMESLFQSFRQADISTTRRFGGTGLGLAISKKLAEMMDGTVGVQSKPGQGSVFWFTARLEVGRAPERSISSDIEGSVALRRVLVVDDNAHARSVVSHMLKNLGMTAVAMGGGLAALQELRRASLSGEPYEGVFLDWRMPDMDGIELARRIRDLGFAELPIVIMVTGFGREEVLAEAASVDIQSVLVKPINASLLFDAAMQAFNPSRESPPETAAAPLSVRDGLEGIRGARILLVEDNEINQQVAAAILEEIGVTVDVAVDGEVAVRKVQATHYDLVLMDIHMPNVDGVVATQRIRDLKRSGQLPIVAMTASAMEQDRNRCLDAGMNDFISKPIDVKELWRVLVRYIQRKDGHATMPAPLAVENVAEADDGLPWGVAGLDVQLGLSRTLGKKDLYRLMLERFVASNHDLTTRLHAALAEGDLKGAHLLVHTAKAVAGTVGAVRVQAHAQQLEMALSQGDAMDLVDARLAIFSAELGPLIQQLRHRL</sequence>
<feature type="modified residue" description="4-aspartylphosphate" evidence="6">
    <location>
        <position position="753"/>
    </location>
</feature>
<dbReference type="Proteomes" id="UP000715965">
    <property type="component" value="Unassembled WGS sequence"/>
</dbReference>
<dbReference type="RefSeq" id="WP_193781380.1">
    <property type="nucleotide sequence ID" value="NZ_JADDOJ010000065.1"/>
</dbReference>
<keyword evidence="4" id="KW-0902">Two-component regulatory system</keyword>
<dbReference type="SUPFAM" id="SSF47384">
    <property type="entry name" value="Homodimeric domain of signal transducing histidine kinase"/>
    <property type="match status" value="1"/>
</dbReference>
<dbReference type="SMART" id="SM00388">
    <property type="entry name" value="HisKA"/>
    <property type="match status" value="1"/>
</dbReference>
<dbReference type="InterPro" id="IPR008207">
    <property type="entry name" value="Sig_transdc_His_kin_Hpt_dom"/>
</dbReference>
<dbReference type="InterPro" id="IPR036890">
    <property type="entry name" value="HATPase_C_sf"/>
</dbReference>
<evidence type="ECO:0000256" key="5">
    <source>
        <dbReference type="PROSITE-ProRule" id="PRU00110"/>
    </source>
</evidence>
<evidence type="ECO:0000259" key="8">
    <source>
        <dbReference type="PROSITE" id="PS50109"/>
    </source>
</evidence>
<dbReference type="PROSITE" id="PS50109">
    <property type="entry name" value="HIS_KIN"/>
    <property type="match status" value="1"/>
</dbReference>
<dbReference type="Gene3D" id="1.10.287.130">
    <property type="match status" value="1"/>
</dbReference>
<dbReference type="Pfam" id="PF01627">
    <property type="entry name" value="Hpt"/>
    <property type="match status" value="1"/>
</dbReference>
<feature type="modified residue" description="Phosphohistidine" evidence="5">
    <location>
        <position position="903"/>
    </location>
</feature>
<dbReference type="Gene3D" id="3.40.50.2300">
    <property type="match status" value="2"/>
</dbReference>
<dbReference type="PROSITE" id="PS50110">
    <property type="entry name" value="RESPONSE_REGULATORY"/>
    <property type="match status" value="2"/>
</dbReference>
<dbReference type="InterPro" id="IPR001789">
    <property type="entry name" value="Sig_transdc_resp-reg_receiver"/>
</dbReference>
<keyword evidence="3 6" id="KW-0597">Phosphoprotein</keyword>
<evidence type="ECO:0000256" key="2">
    <source>
        <dbReference type="ARBA" id="ARBA00012438"/>
    </source>
</evidence>
<dbReference type="Gene3D" id="1.20.120.160">
    <property type="entry name" value="HPT domain"/>
    <property type="match status" value="1"/>
</dbReference>
<comment type="catalytic activity">
    <reaction evidence="1">
        <text>ATP + protein L-histidine = ADP + protein N-phospho-L-histidine.</text>
        <dbReference type="EC" id="2.7.13.3"/>
    </reaction>
</comment>
<dbReference type="Gene3D" id="3.30.565.10">
    <property type="entry name" value="Histidine kinase-like ATPase, C-terminal domain"/>
    <property type="match status" value="1"/>
</dbReference>
<feature type="transmembrane region" description="Helical" evidence="7">
    <location>
        <begin position="128"/>
        <end position="148"/>
    </location>
</feature>
<keyword evidence="7" id="KW-0812">Transmembrane</keyword>
<dbReference type="PANTHER" id="PTHR45339">
    <property type="entry name" value="HYBRID SIGNAL TRANSDUCTION HISTIDINE KINASE J"/>
    <property type="match status" value="1"/>
</dbReference>
<dbReference type="SUPFAM" id="SSF52172">
    <property type="entry name" value="CheY-like"/>
    <property type="match status" value="2"/>
</dbReference>
<dbReference type="EC" id="2.7.13.3" evidence="2"/>
<evidence type="ECO:0000256" key="7">
    <source>
        <dbReference type="SAM" id="Phobius"/>
    </source>
</evidence>
<feature type="modified residue" description="4-aspartylphosphate" evidence="6">
    <location>
        <position position="609"/>
    </location>
</feature>
<dbReference type="Pfam" id="PF02518">
    <property type="entry name" value="HATPase_c"/>
    <property type="match status" value="1"/>
</dbReference>
<dbReference type="InterPro" id="IPR036641">
    <property type="entry name" value="HPT_dom_sf"/>
</dbReference>
<dbReference type="InterPro" id="IPR036097">
    <property type="entry name" value="HisK_dim/P_sf"/>
</dbReference>
<dbReference type="InterPro" id="IPR003594">
    <property type="entry name" value="HATPase_dom"/>
</dbReference>
<dbReference type="InterPro" id="IPR033424">
    <property type="entry name" value="MASE4"/>
</dbReference>
<dbReference type="SMART" id="SM00387">
    <property type="entry name" value="HATPase_c"/>
    <property type="match status" value="1"/>
</dbReference>
<dbReference type="InterPro" id="IPR011006">
    <property type="entry name" value="CheY-like_superfamily"/>
</dbReference>
<feature type="transmembrane region" description="Helical" evidence="7">
    <location>
        <begin position="89"/>
        <end position="108"/>
    </location>
</feature>
<accession>A0ABR9SHI3</accession>
<dbReference type="PANTHER" id="PTHR45339:SF5">
    <property type="entry name" value="HISTIDINE KINASE"/>
    <property type="match status" value="1"/>
</dbReference>
<dbReference type="PRINTS" id="PR00344">
    <property type="entry name" value="BCTRLSENSOR"/>
</dbReference>
<keyword evidence="7" id="KW-1133">Transmembrane helix</keyword>
<feature type="transmembrane region" description="Helical" evidence="7">
    <location>
        <begin position="29"/>
        <end position="48"/>
    </location>
</feature>
<dbReference type="CDD" id="cd16922">
    <property type="entry name" value="HATPase_EvgS-ArcB-TorS-like"/>
    <property type="match status" value="1"/>
</dbReference>
<evidence type="ECO:0000259" key="10">
    <source>
        <dbReference type="PROSITE" id="PS50894"/>
    </source>
</evidence>
<evidence type="ECO:0000256" key="3">
    <source>
        <dbReference type="ARBA" id="ARBA00022553"/>
    </source>
</evidence>
<dbReference type="SUPFAM" id="SSF47226">
    <property type="entry name" value="Histidine-containing phosphotransfer domain, HPT domain"/>
    <property type="match status" value="1"/>
</dbReference>
<dbReference type="InterPro" id="IPR005467">
    <property type="entry name" value="His_kinase_dom"/>
</dbReference>
<evidence type="ECO:0000313" key="12">
    <source>
        <dbReference type="Proteomes" id="UP000715965"/>
    </source>
</evidence>
<evidence type="ECO:0000256" key="4">
    <source>
        <dbReference type="ARBA" id="ARBA00023012"/>
    </source>
</evidence>
<feature type="transmembrane region" description="Helical" evidence="7">
    <location>
        <begin position="200"/>
        <end position="220"/>
    </location>
</feature>
<proteinExistence type="predicted"/>
<keyword evidence="7" id="KW-0472">Membrane</keyword>
<dbReference type="SUPFAM" id="SSF55874">
    <property type="entry name" value="ATPase domain of HSP90 chaperone/DNA topoisomerase II/histidine kinase"/>
    <property type="match status" value="1"/>
</dbReference>
<dbReference type="Pfam" id="PF00072">
    <property type="entry name" value="Response_reg"/>
    <property type="match status" value="2"/>
</dbReference>
<protein>
    <recommendedName>
        <fullName evidence="2">histidine kinase</fullName>
        <ecNumber evidence="2">2.7.13.3</ecNumber>
    </recommendedName>
</protein>
<name>A0ABR9SHI3_9BURK</name>
<feature type="transmembrane region" description="Helical" evidence="7">
    <location>
        <begin position="227"/>
        <end position="250"/>
    </location>
</feature>
<dbReference type="SMART" id="SM00448">
    <property type="entry name" value="REC"/>
    <property type="match status" value="2"/>
</dbReference>
<comment type="caution">
    <text evidence="11">The sequence shown here is derived from an EMBL/GenBank/DDBJ whole genome shotgun (WGS) entry which is preliminary data.</text>
</comment>
<dbReference type="InterPro" id="IPR004358">
    <property type="entry name" value="Sig_transdc_His_kin-like_C"/>
</dbReference>
<feature type="transmembrane region" description="Helical" evidence="7">
    <location>
        <begin position="54"/>
        <end position="77"/>
    </location>
</feature>
<dbReference type="CDD" id="cd17546">
    <property type="entry name" value="REC_hyHK_CKI1_RcsC-like"/>
    <property type="match status" value="2"/>
</dbReference>
<dbReference type="PROSITE" id="PS50894">
    <property type="entry name" value="HPT"/>
    <property type="match status" value="1"/>
</dbReference>
<keyword evidence="12" id="KW-1185">Reference proteome</keyword>
<dbReference type="InterPro" id="IPR003661">
    <property type="entry name" value="HisK_dim/P_dom"/>
</dbReference>
<dbReference type="Pfam" id="PF00512">
    <property type="entry name" value="HisKA"/>
    <property type="match status" value="1"/>
</dbReference>
<feature type="transmembrane region" description="Helical" evidence="7">
    <location>
        <begin position="160"/>
        <end position="180"/>
    </location>
</feature>
<feature type="domain" description="Response regulatory" evidence="9">
    <location>
        <begin position="555"/>
        <end position="676"/>
    </location>
</feature>
<feature type="domain" description="Response regulatory" evidence="9">
    <location>
        <begin position="704"/>
        <end position="820"/>
    </location>
</feature>
<gene>
    <name evidence="11" type="ORF">IM725_14655</name>
</gene>
<evidence type="ECO:0000256" key="6">
    <source>
        <dbReference type="PROSITE-ProRule" id="PRU00169"/>
    </source>
</evidence>
<dbReference type="Pfam" id="PF17158">
    <property type="entry name" value="MASE4"/>
    <property type="match status" value="1"/>
</dbReference>
<dbReference type="CDD" id="cd00082">
    <property type="entry name" value="HisKA"/>
    <property type="match status" value="1"/>
</dbReference>
<evidence type="ECO:0000256" key="1">
    <source>
        <dbReference type="ARBA" id="ARBA00000085"/>
    </source>
</evidence>
<reference evidence="11 12" key="1">
    <citation type="submission" date="2020-10" db="EMBL/GenBank/DDBJ databases">
        <title>Draft genome of Ramlibacter aquaticus LMG 30558.</title>
        <authorList>
            <person name="Props R."/>
        </authorList>
    </citation>
    <scope>NUCLEOTIDE SEQUENCE [LARGE SCALE GENOMIC DNA]</scope>
    <source>
        <strain evidence="11 12">LMG 30558</strain>
    </source>
</reference>
<evidence type="ECO:0000259" key="9">
    <source>
        <dbReference type="PROSITE" id="PS50110"/>
    </source>
</evidence>
<dbReference type="EMBL" id="JADDOJ010000065">
    <property type="protein sequence ID" value="MBE7941818.1"/>
    <property type="molecule type" value="Genomic_DNA"/>
</dbReference>
<organism evidence="11 12">
    <name type="scientific">Ramlibacter aquaticus</name>
    <dbReference type="NCBI Taxonomy" id="2780094"/>
    <lineage>
        <taxon>Bacteria</taxon>
        <taxon>Pseudomonadati</taxon>
        <taxon>Pseudomonadota</taxon>
        <taxon>Betaproteobacteria</taxon>
        <taxon>Burkholderiales</taxon>
        <taxon>Comamonadaceae</taxon>
        <taxon>Ramlibacter</taxon>
    </lineage>
</organism>
<feature type="domain" description="Histidine kinase" evidence="8">
    <location>
        <begin position="314"/>
        <end position="535"/>
    </location>
</feature>
<feature type="domain" description="HPt" evidence="10">
    <location>
        <begin position="864"/>
        <end position="959"/>
    </location>
</feature>
<evidence type="ECO:0000313" key="11">
    <source>
        <dbReference type="EMBL" id="MBE7941818.1"/>
    </source>
</evidence>